<evidence type="ECO:0000313" key="2">
    <source>
        <dbReference type="EMBL" id="KAG7378947.1"/>
    </source>
</evidence>
<dbReference type="OrthoDB" id="64211at2759"/>
<feature type="region of interest" description="Disordered" evidence="1">
    <location>
        <begin position="376"/>
        <end position="403"/>
    </location>
</feature>
<dbReference type="AlphaFoldDB" id="A0A8T1VCA4"/>
<feature type="region of interest" description="Disordered" evidence="1">
    <location>
        <begin position="100"/>
        <end position="129"/>
    </location>
</feature>
<accession>A0A8T1VCA4</accession>
<dbReference type="EMBL" id="JAGDFM010000384">
    <property type="protein sequence ID" value="KAG7378947.1"/>
    <property type="molecule type" value="Genomic_DNA"/>
</dbReference>
<feature type="region of interest" description="Disordered" evidence="1">
    <location>
        <begin position="50"/>
        <end position="76"/>
    </location>
</feature>
<comment type="caution">
    <text evidence="2">The sequence shown here is derived from an EMBL/GenBank/DDBJ whole genome shotgun (WGS) entry which is preliminary data.</text>
</comment>
<dbReference type="Proteomes" id="UP000694044">
    <property type="component" value="Unassembled WGS sequence"/>
</dbReference>
<protein>
    <submittedName>
        <fullName evidence="2">Uncharacterized protein</fullName>
    </submittedName>
</protein>
<reference evidence="2" key="1">
    <citation type="submission" date="2021-02" db="EMBL/GenBank/DDBJ databases">
        <authorList>
            <person name="Palmer J.M."/>
        </authorList>
    </citation>
    <scope>NUCLEOTIDE SEQUENCE</scope>
    <source>
        <strain evidence="2">SCRP734</strain>
    </source>
</reference>
<proteinExistence type="predicted"/>
<name>A0A8T1VCA4_9STRA</name>
<organism evidence="2 3">
    <name type="scientific">Phytophthora pseudosyringae</name>
    <dbReference type="NCBI Taxonomy" id="221518"/>
    <lineage>
        <taxon>Eukaryota</taxon>
        <taxon>Sar</taxon>
        <taxon>Stramenopiles</taxon>
        <taxon>Oomycota</taxon>
        <taxon>Peronosporomycetes</taxon>
        <taxon>Peronosporales</taxon>
        <taxon>Peronosporaceae</taxon>
        <taxon>Phytophthora</taxon>
    </lineage>
</organism>
<evidence type="ECO:0000256" key="1">
    <source>
        <dbReference type="SAM" id="MobiDB-lite"/>
    </source>
</evidence>
<sequence length="414" mass="46220">MWQFASLVRYWLPPFVFHHVARSGDLRRQVHGHAATAFFAPSSLDRFRCSLRPPIPASDTSPPRKQEPPTSRAMVLSSPRGFVPILPREAGFQGLGTLAASTASVPPPPLGKTQRRRGKPKAKTRALTSSERGIKFRQRQQEKQIAMFASNQTLRQQVLRLEALRDMYAQKSLSTPYSAAGSSPMSFVMEYFDQFRVGLRVPGAPANVLSFDRQKGFLNALVEPHTTFGGKPATDLILGIWERYSTFHSSVKLTCESAELLTADKCSSVVVHGTLHLRYSRRTIENVYPHAAAEEDLIQKLIGRQLHVHYRAQMHFNANGRLEAYEMEPDFVGALMEVLGNLRDCERILGRALIKGHALGEEPEPEVNMEPVEILSDTETESESKETAPTTASVVIEDTPRPSSQAMRLDYILS</sequence>
<gene>
    <name evidence="2" type="ORF">PHYPSEUDO_009277</name>
</gene>
<evidence type="ECO:0000313" key="3">
    <source>
        <dbReference type="Proteomes" id="UP000694044"/>
    </source>
</evidence>
<feature type="compositionally biased region" description="Basic residues" evidence="1">
    <location>
        <begin position="113"/>
        <end position="124"/>
    </location>
</feature>
<keyword evidence="3" id="KW-1185">Reference proteome</keyword>